<name>A0A4V0YZJ9_KTERU</name>
<feature type="transmembrane region" description="Helical" evidence="9">
    <location>
        <begin position="158"/>
        <end position="178"/>
    </location>
</feature>
<dbReference type="CDD" id="cd16917">
    <property type="entry name" value="HATPase_UhpB-NarQ-NarX-like"/>
    <property type="match status" value="1"/>
</dbReference>
<proteinExistence type="predicted"/>
<evidence type="ECO:0000256" key="4">
    <source>
        <dbReference type="ARBA" id="ARBA00022679"/>
    </source>
</evidence>
<evidence type="ECO:0000313" key="11">
    <source>
        <dbReference type="EMBL" id="QBD79981.1"/>
    </source>
</evidence>
<evidence type="ECO:0000256" key="5">
    <source>
        <dbReference type="ARBA" id="ARBA00022741"/>
    </source>
</evidence>
<comment type="catalytic activity">
    <reaction evidence="1">
        <text>ATP + protein L-histidine = ADP + protein N-phospho-L-histidine.</text>
        <dbReference type="EC" id="2.7.13.3"/>
    </reaction>
</comment>
<dbReference type="PANTHER" id="PTHR24421">
    <property type="entry name" value="NITRATE/NITRITE SENSOR PROTEIN NARX-RELATED"/>
    <property type="match status" value="1"/>
</dbReference>
<dbReference type="InterPro" id="IPR036890">
    <property type="entry name" value="HATPase_C_sf"/>
</dbReference>
<accession>A0A4V0YZJ9</accession>
<protein>
    <recommendedName>
        <fullName evidence="2">histidine kinase</fullName>
        <ecNumber evidence="2">2.7.13.3</ecNumber>
    </recommendedName>
</protein>
<keyword evidence="7" id="KW-0067">ATP-binding</keyword>
<evidence type="ECO:0000256" key="6">
    <source>
        <dbReference type="ARBA" id="ARBA00022777"/>
    </source>
</evidence>
<evidence type="ECO:0000256" key="3">
    <source>
        <dbReference type="ARBA" id="ARBA00022553"/>
    </source>
</evidence>
<keyword evidence="6 11" id="KW-0418">Kinase</keyword>
<keyword evidence="5" id="KW-0547">Nucleotide-binding</keyword>
<dbReference type="InterPro" id="IPR050482">
    <property type="entry name" value="Sensor_HK_TwoCompSys"/>
</dbReference>
<dbReference type="SMART" id="SM00387">
    <property type="entry name" value="HATPase_c"/>
    <property type="match status" value="1"/>
</dbReference>
<dbReference type="Proteomes" id="UP000290365">
    <property type="component" value="Chromosome"/>
</dbReference>
<keyword evidence="9" id="KW-0812">Transmembrane</keyword>
<dbReference type="GO" id="GO:0000155">
    <property type="term" value="F:phosphorelay sensor kinase activity"/>
    <property type="evidence" value="ECO:0007669"/>
    <property type="project" value="InterPro"/>
</dbReference>
<gene>
    <name evidence="11" type="ORF">EPA93_29965</name>
</gene>
<dbReference type="EC" id="2.7.13.3" evidence="2"/>
<keyword evidence="3" id="KW-0597">Phosphoprotein</keyword>
<feature type="transmembrane region" description="Helical" evidence="9">
    <location>
        <begin position="18"/>
        <end position="35"/>
    </location>
</feature>
<dbReference type="PANTHER" id="PTHR24421:SF10">
    <property type="entry name" value="NITRATE_NITRITE SENSOR PROTEIN NARQ"/>
    <property type="match status" value="1"/>
</dbReference>
<evidence type="ECO:0000256" key="7">
    <source>
        <dbReference type="ARBA" id="ARBA00022840"/>
    </source>
</evidence>
<dbReference type="KEGG" id="kbs:EPA93_29965"/>
<dbReference type="InterPro" id="IPR011712">
    <property type="entry name" value="Sig_transdc_His_kin_sub3_dim/P"/>
</dbReference>
<feature type="transmembrane region" description="Helical" evidence="9">
    <location>
        <begin position="47"/>
        <end position="64"/>
    </location>
</feature>
<dbReference type="EMBL" id="CP035758">
    <property type="protein sequence ID" value="QBD79981.1"/>
    <property type="molecule type" value="Genomic_DNA"/>
</dbReference>
<organism evidence="11 12">
    <name type="scientific">Ktedonosporobacter rubrisoli</name>
    <dbReference type="NCBI Taxonomy" id="2509675"/>
    <lineage>
        <taxon>Bacteria</taxon>
        <taxon>Bacillati</taxon>
        <taxon>Chloroflexota</taxon>
        <taxon>Ktedonobacteria</taxon>
        <taxon>Ktedonobacterales</taxon>
        <taxon>Ktedonosporobacteraceae</taxon>
        <taxon>Ktedonosporobacter</taxon>
    </lineage>
</organism>
<dbReference type="OrthoDB" id="199946at2"/>
<dbReference type="GO" id="GO:0016020">
    <property type="term" value="C:membrane"/>
    <property type="evidence" value="ECO:0007669"/>
    <property type="project" value="InterPro"/>
</dbReference>
<dbReference type="RefSeq" id="WP_129891047.1">
    <property type="nucleotide sequence ID" value="NZ_CP035758.1"/>
</dbReference>
<feature type="transmembrane region" description="Helical" evidence="9">
    <location>
        <begin position="131"/>
        <end position="152"/>
    </location>
</feature>
<dbReference type="InterPro" id="IPR003594">
    <property type="entry name" value="HATPase_dom"/>
</dbReference>
<dbReference type="Pfam" id="PF02518">
    <property type="entry name" value="HATPase_c"/>
    <property type="match status" value="1"/>
</dbReference>
<evidence type="ECO:0000256" key="2">
    <source>
        <dbReference type="ARBA" id="ARBA00012438"/>
    </source>
</evidence>
<sequence length="436" mass="49424">MGEKSQQSWWLAPKPFDWVSSALYLGILAISYFKLFTRCSCIAASEAIGVTVAITLAIVILLSIDRLEYYWFKEETPKRAAITLLVLRILLIEGITQLERFYFVPLNYAIMLYLIPPYLATLYFGARAGYWIALLAGVIYLIKTTLYSAHWYRDLPNLWTSTIFCFGLVFLLAMARVVSQEKASRQRAEQLLGELASSHQQLSLYTEQIAELAAFKERNRIARDIHDGLGHALMAISVQLEKALVYHERNPQEALQAVGAARQVTREALQEVRSSVRTLRLTQDDYSCASSIALLIQHLRISQISVDYYTEGDETNFSREIRNTLYRVAQEGFTNIQKHARASKVEVTLLFAEQEARLRIHDNGGGFEPKLIREQTTEGRGGYGLQGMRERIAQVKGVFHLESKFGRGTTLLVSIPAQARTHSRENVAKDGYDEQA</sequence>
<keyword evidence="12" id="KW-1185">Reference proteome</keyword>
<dbReference type="InterPro" id="IPR005467">
    <property type="entry name" value="His_kinase_dom"/>
</dbReference>
<feature type="domain" description="Histidine kinase" evidence="10">
    <location>
        <begin position="325"/>
        <end position="419"/>
    </location>
</feature>
<dbReference type="GO" id="GO:0046983">
    <property type="term" value="F:protein dimerization activity"/>
    <property type="evidence" value="ECO:0007669"/>
    <property type="project" value="InterPro"/>
</dbReference>
<reference evidence="11 12" key="1">
    <citation type="submission" date="2019-01" db="EMBL/GenBank/DDBJ databases">
        <title>Ktedonosporobacter rubrisoli SCAWS-G2.</title>
        <authorList>
            <person name="Huang Y."/>
            <person name="Yan B."/>
        </authorList>
    </citation>
    <scope>NUCLEOTIDE SEQUENCE [LARGE SCALE GENOMIC DNA]</scope>
    <source>
        <strain evidence="11 12">SCAWS-G2</strain>
    </source>
</reference>
<dbReference type="Gene3D" id="1.20.5.1930">
    <property type="match status" value="1"/>
</dbReference>
<evidence type="ECO:0000256" key="9">
    <source>
        <dbReference type="SAM" id="Phobius"/>
    </source>
</evidence>
<keyword evidence="9" id="KW-1133">Transmembrane helix</keyword>
<evidence type="ECO:0000256" key="1">
    <source>
        <dbReference type="ARBA" id="ARBA00000085"/>
    </source>
</evidence>
<keyword evidence="8" id="KW-0902">Two-component regulatory system</keyword>
<keyword evidence="4" id="KW-0808">Transferase</keyword>
<dbReference type="Gene3D" id="3.30.565.10">
    <property type="entry name" value="Histidine kinase-like ATPase, C-terminal domain"/>
    <property type="match status" value="1"/>
</dbReference>
<dbReference type="GO" id="GO:0005524">
    <property type="term" value="F:ATP binding"/>
    <property type="evidence" value="ECO:0007669"/>
    <property type="project" value="UniProtKB-KW"/>
</dbReference>
<evidence type="ECO:0000256" key="8">
    <source>
        <dbReference type="ARBA" id="ARBA00023012"/>
    </source>
</evidence>
<evidence type="ECO:0000313" key="12">
    <source>
        <dbReference type="Proteomes" id="UP000290365"/>
    </source>
</evidence>
<dbReference type="SUPFAM" id="SSF55874">
    <property type="entry name" value="ATPase domain of HSP90 chaperone/DNA topoisomerase II/histidine kinase"/>
    <property type="match status" value="1"/>
</dbReference>
<evidence type="ECO:0000259" key="10">
    <source>
        <dbReference type="PROSITE" id="PS50109"/>
    </source>
</evidence>
<dbReference type="PROSITE" id="PS50109">
    <property type="entry name" value="HIS_KIN"/>
    <property type="match status" value="1"/>
</dbReference>
<keyword evidence="9" id="KW-0472">Membrane</keyword>
<dbReference type="AlphaFoldDB" id="A0A4V0YZJ9"/>
<dbReference type="Pfam" id="PF07730">
    <property type="entry name" value="HisKA_3"/>
    <property type="match status" value="1"/>
</dbReference>
<feature type="transmembrane region" description="Helical" evidence="9">
    <location>
        <begin position="106"/>
        <end position="124"/>
    </location>
</feature>